<dbReference type="Pfam" id="PF00271">
    <property type="entry name" value="Helicase_C"/>
    <property type="match status" value="1"/>
</dbReference>
<dbReference type="Proteomes" id="UP000694388">
    <property type="component" value="Unplaced"/>
</dbReference>
<comment type="subcellular location">
    <subcellularLocation>
        <location evidence="1">Nucleus</location>
    </subcellularLocation>
</comment>
<dbReference type="GO" id="GO:0006338">
    <property type="term" value="P:chromatin remodeling"/>
    <property type="evidence" value="ECO:0007669"/>
    <property type="project" value="InterPro"/>
</dbReference>
<feature type="domain" description="Helicase ATP-binding" evidence="8">
    <location>
        <begin position="38"/>
        <end position="197"/>
    </location>
</feature>
<name>A0A8C4Q2G6_EPTBU</name>
<feature type="compositionally biased region" description="Low complexity" evidence="7">
    <location>
        <begin position="624"/>
        <end position="636"/>
    </location>
</feature>
<sequence>VIIRGTNSVRISRHDSYMIICPGVVLRSYQRDGVDWMIAAFHRRHGAILADEMGLGKTCQTIAFLAYLSSEEQMQESHLVLSPLSVLHTWKEEFAKVVPSFSVKVYNGDKDARLAIQQDLSCQHFDILLTTYEVPNYFLCSWGLLVVDEGHRLKNVTSLLREALLEVPCASRILLTGTPVQNSLNELHSLLSFVAPLAYPPREEWRGHGNNRSLILSHNFAHMMRHPYLLRRVKADVAGELPPRSEVVLFHGLSTLQTRCYRAILARDMGYRARLLNTLMQLRKCVCHPYLFDGIEPEPFEEGEHIVTASGKLVILDRLLAHLQASGHRVLLFSQMTRMLDILQDYLEFRGYSYERLDGSMRSEERHLAIKSFSRDACTFVFLLSTRAGGVGLTLTAADTVIFSDSDFNPQNDLQAAARAHRLGQERPVKIIRLVSRKTVEEAMLKRAVAKLALSQAVVGGSGAHRAFILFHTFPSHFNLSHQLMSLLTIGLDSLLEQAESPVSELDLESVLGRSNRGCWVIEGDTNYPAGLGEADEIDDSGCWGHGGIFRALDSCSPLPHLGYSFAGRMSASVHLPRIGHATPAFNWYGTERLIRKHLTSCGIPTFIYYYPRKMLNSVEHTGSDSPPTSLSSESGQDVPQTSKRLRTSTDCSCTTTASLPDFMAGIKVHFVDLPPEQQHQLSRYLIAYPFLKNLKGRWNQCIFRRDHWTIFHSNLALVMTCISRTPHPISIKNFEGHLGIKWSTKIF</sequence>
<dbReference type="GO" id="GO:0006281">
    <property type="term" value="P:DNA repair"/>
    <property type="evidence" value="ECO:0007669"/>
    <property type="project" value="InterPro"/>
</dbReference>
<evidence type="ECO:0000313" key="10">
    <source>
        <dbReference type="Ensembl" id="ENSEBUP00000009004.1"/>
    </source>
</evidence>
<feature type="region of interest" description="Disordered" evidence="7">
    <location>
        <begin position="620"/>
        <end position="646"/>
    </location>
</feature>
<dbReference type="InterPro" id="IPR027417">
    <property type="entry name" value="P-loop_NTPase"/>
</dbReference>
<evidence type="ECO:0000256" key="3">
    <source>
        <dbReference type="ARBA" id="ARBA00022741"/>
    </source>
</evidence>
<dbReference type="InterPro" id="IPR000330">
    <property type="entry name" value="SNF2_N"/>
</dbReference>
<keyword evidence="6" id="KW-0539">Nucleus</keyword>
<reference evidence="10" key="2">
    <citation type="submission" date="2025-09" db="UniProtKB">
        <authorList>
            <consortium name="Ensembl"/>
        </authorList>
    </citation>
    <scope>IDENTIFICATION</scope>
</reference>
<dbReference type="CDD" id="cd17919">
    <property type="entry name" value="DEXHc_Snf"/>
    <property type="match status" value="1"/>
</dbReference>
<evidence type="ECO:0000256" key="7">
    <source>
        <dbReference type="SAM" id="MobiDB-lite"/>
    </source>
</evidence>
<dbReference type="CDD" id="cd18793">
    <property type="entry name" value="SF2_C_SNF"/>
    <property type="match status" value="1"/>
</dbReference>
<dbReference type="PROSITE" id="PS51194">
    <property type="entry name" value="HELICASE_CTER"/>
    <property type="match status" value="1"/>
</dbReference>
<dbReference type="SMART" id="SM00490">
    <property type="entry name" value="HELICc"/>
    <property type="match status" value="1"/>
</dbReference>
<dbReference type="InterPro" id="IPR038718">
    <property type="entry name" value="SNF2-like_sf"/>
</dbReference>
<dbReference type="InterPro" id="IPR014001">
    <property type="entry name" value="Helicase_ATP-bd"/>
</dbReference>
<reference evidence="10" key="1">
    <citation type="submission" date="2025-08" db="UniProtKB">
        <authorList>
            <consortium name="Ensembl"/>
        </authorList>
    </citation>
    <scope>IDENTIFICATION</scope>
</reference>
<proteinExistence type="inferred from homology"/>
<dbReference type="Gene3D" id="3.40.50.300">
    <property type="entry name" value="P-loop containing nucleotide triphosphate hydrolases"/>
    <property type="match status" value="1"/>
</dbReference>
<dbReference type="GO" id="GO:0005634">
    <property type="term" value="C:nucleus"/>
    <property type="evidence" value="ECO:0007669"/>
    <property type="project" value="UniProtKB-SubCell"/>
</dbReference>
<dbReference type="InterPro" id="IPR001650">
    <property type="entry name" value="Helicase_C-like"/>
</dbReference>
<evidence type="ECO:0000256" key="6">
    <source>
        <dbReference type="ARBA" id="ARBA00023242"/>
    </source>
</evidence>
<accession>A0A8C4Q2G6</accession>
<dbReference type="GO" id="GO:0005524">
    <property type="term" value="F:ATP binding"/>
    <property type="evidence" value="ECO:0007669"/>
    <property type="project" value="UniProtKB-KW"/>
</dbReference>
<evidence type="ECO:0000313" key="11">
    <source>
        <dbReference type="Proteomes" id="UP000694388"/>
    </source>
</evidence>
<dbReference type="OMA" id="XTIALFI"/>
<dbReference type="Pfam" id="PF00176">
    <property type="entry name" value="SNF2-rel_dom"/>
    <property type="match status" value="1"/>
</dbReference>
<evidence type="ECO:0000256" key="4">
    <source>
        <dbReference type="ARBA" id="ARBA00022801"/>
    </source>
</evidence>
<feature type="domain" description="Helicase C-terminal" evidence="9">
    <location>
        <begin position="315"/>
        <end position="469"/>
    </location>
</feature>
<keyword evidence="4" id="KW-0378">Hydrolase</keyword>
<dbReference type="InterPro" id="IPR031053">
    <property type="entry name" value="ALC1"/>
</dbReference>
<keyword evidence="11" id="KW-1185">Reference proteome</keyword>
<protein>
    <submittedName>
        <fullName evidence="10">Chromodomain helicase DNA binding protein 1-like</fullName>
    </submittedName>
</protein>
<dbReference type="GeneTree" id="ENSGT00940000159402"/>
<dbReference type="Gene3D" id="3.40.50.10810">
    <property type="entry name" value="Tandem AAA-ATPase domain"/>
    <property type="match status" value="1"/>
</dbReference>
<dbReference type="InterPro" id="IPR049730">
    <property type="entry name" value="SNF2/RAD54-like_C"/>
</dbReference>
<evidence type="ECO:0000256" key="5">
    <source>
        <dbReference type="ARBA" id="ARBA00022840"/>
    </source>
</evidence>
<dbReference type="SUPFAM" id="SSF52949">
    <property type="entry name" value="Macro domain-like"/>
    <property type="match status" value="1"/>
</dbReference>
<comment type="similarity">
    <text evidence="2">Belongs to the SNF2/RAD54 helicase family.</text>
</comment>
<dbReference type="SMART" id="SM00487">
    <property type="entry name" value="DEXDc"/>
    <property type="match status" value="1"/>
</dbReference>
<dbReference type="Gene3D" id="3.40.220.10">
    <property type="entry name" value="Leucine Aminopeptidase, subunit E, domain 1"/>
    <property type="match status" value="1"/>
</dbReference>
<dbReference type="GO" id="GO:0003678">
    <property type="term" value="F:DNA helicase activity"/>
    <property type="evidence" value="ECO:0007669"/>
    <property type="project" value="InterPro"/>
</dbReference>
<evidence type="ECO:0000256" key="1">
    <source>
        <dbReference type="ARBA" id="ARBA00004123"/>
    </source>
</evidence>
<dbReference type="InterPro" id="IPR043472">
    <property type="entry name" value="Macro_dom-like"/>
</dbReference>
<dbReference type="PROSITE" id="PS51192">
    <property type="entry name" value="HELICASE_ATP_BIND_1"/>
    <property type="match status" value="1"/>
</dbReference>
<keyword evidence="5" id="KW-0067">ATP-binding</keyword>
<dbReference type="PANTHER" id="PTHR47157">
    <property type="entry name" value="CHROMODOMAIN-HELICASE-DNA-BINDING PROTEIN 1-LIKE"/>
    <property type="match status" value="1"/>
</dbReference>
<dbReference type="AlphaFoldDB" id="A0A8C4Q2G6"/>
<dbReference type="PANTHER" id="PTHR47157:SF1">
    <property type="entry name" value="CHROMODOMAIN-HELICASE-DNA-BINDING PROTEIN 1-LIKE"/>
    <property type="match status" value="1"/>
</dbReference>
<dbReference type="SUPFAM" id="SSF52540">
    <property type="entry name" value="P-loop containing nucleoside triphosphate hydrolases"/>
    <property type="match status" value="2"/>
</dbReference>
<dbReference type="GO" id="GO:0016787">
    <property type="term" value="F:hydrolase activity"/>
    <property type="evidence" value="ECO:0007669"/>
    <property type="project" value="UniProtKB-KW"/>
</dbReference>
<organism evidence="10 11">
    <name type="scientific">Eptatretus burgeri</name>
    <name type="common">Inshore hagfish</name>
    <dbReference type="NCBI Taxonomy" id="7764"/>
    <lineage>
        <taxon>Eukaryota</taxon>
        <taxon>Metazoa</taxon>
        <taxon>Chordata</taxon>
        <taxon>Craniata</taxon>
        <taxon>Vertebrata</taxon>
        <taxon>Cyclostomata</taxon>
        <taxon>Myxini</taxon>
        <taxon>Myxiniformes</taxon>
        <taxon>Myxinidae</taxon>
        <taxon>Eptatretinae</taxon>
        <taxon>Eptatretus</taxon>
    </lineage>
</organism>
<evidence type="ECO:0000259" key="8">
    <source>
        <dbReference type="PROSITE" id="PS51192"/>
    </source>
</evidence>
<evidence type="ECO:0000259" key="9">
    <source>
        <dbReference type="PROSITE" id="PS51194"/>
    </source>
</evidence>
<evidence type="ECO:0000256" key="2">
    <source>
        <dbReference type="ARBA" id="ARBA00007025"/>
    </source>
</evidence>
<keyword evidence="3" id="KW-0547">Nucleotide-binding</keyword>
<dbReference type="Ensembl" id="ENSEBUT00000009521.1">
    <property type="protein sequence ID" value="ENSEBUP00000009004.1"/>
    <property type="gene ID" value="ENSEBUG00000005791.1"/>
</dbReference>